<gene>
    <name evidence="2" type="ORF">Sste5346_003932</name>
</gene>
<name>A0ABR3ZC48_9PEZI</name>
<dbReference type="Proteomes" id="UP001583186">
    <property type="component" value="Unassembled WGS sequence"/>
</dbReference>
<organism evidence="2 3">
    <name type="scientific">Sporothrix stenoceras</name>
    <dbReference type="NCBI Taxonomy" id="5173"/>
    <lineage>
        <taxon>Eukaryota</taxon>
        <taxon>Fungi</taxon>
        <taxon>Dikarya</taxon>
        <taxon>Ascomycota</taxon>
        <taxon>Pezizomycotina</taxon>
        <taxon>Sordariomycetes</taxon>
        <taxon>Sordariomycetidae</taxon>
        <taxon>Ophiostomatales</taxon>
        <taxon>Ophiostomataceae</taxon>
        <taxon>Sporothrix</taxon>
    </lineage>
</organism>
<feature type="chain" id="PRO_5045123559" evidence="1">
    <location>
        <begin position="18"/>
        <end position="212"/>
    </location>
</feature>
<feature type="signal peptide" evidence="1">
    <location>
        <begin position="1"/>
        <end position="17"/>
    </location>
</feature>
<evidence type="ECO:0000313" key="3">
    <source>
        <dbReference type="Proteomes" id="UP001583186"/>
    </source>
</evidence>
<accession>A0ABR3ZC48</accession>
<proteinExistence type="predicted"/>
<keyword evidence="1" id="KW-0732">Signal</keyword>
<protein>
    <submittedName>
        <fullName evidence="2">Uncharacterized protein</fullName>
    </submittedName>
</protein>
<comment type="caution">
    <text evidence="2">The sequence shown here is derived from an EMBL/GenBank/DDBJ whole genome shotgun (WGS) entry which is preliminary data.</text>
</comment>
<keyword evidence="3" id="KW-1185">Reference proteome</keyword>
<sequence length="212" mass="22114">MRLSSIINLLAASVVEASLCRPSKPAASVSSSSSSPSFSPSPSTIPCNTNRLIDQSRGVSPPTAWQYAPLSGVTVSYPATCNNNAYNQAPDGSCVNFLLREAPPSAVTAVTISRALDTVVGTTYSFGFSFRIGSDEPDANAGDVNKIVCSADNTAQSNGWAPFFLGYPEDTLNDFGISFTASAATTTVTCVLTVDTAIDFTVSNYYLSALCS</sequence>
<evidence type="ECO:0000256" key="1">
    <source>
        <dbReference type="SAM" id="SignalP"/>
    </source>
</evidence>
<evidence type="ECO:0000313" key="2">
    <source>
        <dbReference type="EMBL" id="KAL1897626.1"/>
    </source>
</evidence>
<reference evidence="2 3" key="1">
    <citation type="journal article" date="2024" name="IMA Fungus">
        <title>IMA Genome - F19 : A genome assembly and annotation guide to empower mycologists, including annotated draft genome sequences of Ceratocystis pirilliformis, Diaporthe australafricana, Fusarium ophioides, Paecilomyces lecythidis, and Sporothrix stenoceras.</title>
        <authorList>
            <person name="Aylward J."/>
            <person name="Wilson A.M."/>
            <person name="Visagie C.M."/>
            <person name="Spraker J."/>
            <person name="Barnes I."/>
            <person name="Buitendag C."/>
            <person name="Ceriani C."/>
            <person name="Del Mar Angel L."/>
            <person name="du Plessis D."/>
            <person name="Fuchs T."/>
            <person name="Gasser K."/>
            <person name="Kramer D."/>
            <person name="Li W."/>
            <person name="Munsamy K."/>
            <person name="Piso A."/>
            <person name="Price J.L."/>
            <person name="Sonnekus B."/>
            <person name="Thomas C."/>
            <person name="van der Nest A."/>
            <person name="van Dijk A."/>
            <person name="van Heerden A."/>
            <person name="van Vuuren N."/>
            <person name="Yilmaz N."/>
            <person name="Duong T.A."/>
            <person name="van der Merwe N.A."/>
            <person name="Wingfield M.J."/>
            <person name="Wingfield B.D."/>
        </authorList>
    </citation>
    <scope>NUCLEOTIDE SEQUENCE [LARGE SCALE GENOMIC DNA]</scope>
    <source>
        <strain evidence="2 3">CMW 5346</strain>
    </source>
</reference>
<dbReference type="EMBL" id="JAWCUI010000018">
    <property type="protein sequence ID" value="KAL1897626.1"/>
    <property type="molecule type" value="Genomic_DNA"/>
</dbReference>